<reference evidence="2" key="1">
    <citation type="journal article" date="2023" name="Insect Mol. Biol.">
        <title>Genome sequencing provides insights into the evolution of gene families encoding plant cell wall-degrading enzymes in longhorned beetles.</title>
        <authorList>
            <person name="Shin N.R."/>
            <person name="Okamura Y."/>
            <person name="Kirsch R."/>
            <person name="Pauchet Y."/>
        </authorList>
    </citation>
    <scope>NUCLEOTIDE SEQUENCE</scope>
    <source>
        <strain evidence="2">AMC_N1</strain>
    </source>
</reference>
<dbReference type="Proteomes" id="UP001162162">
    <property type="component" value="Unassembled WGS sequence"/>
</dbReference>
<proteinExistence type="predicted"/>
<protein>
    <recommendedName>
        <fullName evidence="1">Dynein heavy chain tail domain-containing protein</fullName>
    </recommendedName>
</protein>
<dbReference type="AlphaFoldDB" id="A0AAV8XED6"/>
<name>A0AAV8XED6_9CUCU</name>
<sequence length="145" mass="17156">MDKELVKRMEGIVVYWSKQVRIGLLDKDQNTPEDMLCLKDEYEFWNHNEYGEKPWDLDKAPVFNHVDSFIQRCKDMIEVCESMVVFGRFDETEVIPKPKFGGSKGLDFEQWAERIENMFNMGLDEIENCNLFNPNSSLNSRLYLD</sequence>
<keyword evidence="3" id="KW-1185">Reference proteome</keyword>
<comment type="caution">
    <text evidence="2">The sequence shown here is derived from an EMBL/GenBank/DDBJ whole genome shotgun (WGS) entry which is preliminary data.</text>
</comment>
<evidence type="ECO:0000313" key="3">
    <source>
        <dbReference type="Proteomes" id="UP001162162"/>
    </source>
</evidence>
<accession>A0AAV8XED6</accession>
<gene>
    <name evidence="2" type="ORF">NQ318_015644</name>
</gene>
<dbReference type="Pfam" id="PF08385">
    <property type="entry name" value="DHC_N1"/>
    <property type="match status" value="1"/>
</dbReference>
<dbReference type="InterPro" id="IPR013594">
    <property type="entry name" value="Dynein_heavy_tail"/>
</dbReference>
<feature type="domain" description="Dynein heavy chain tail" evidence="1">
    <location>
        <begin position="51"/>
        <end position="134"/>
    </location>
</feature>
<organism evidence="2 3">
    <name type="scientific">Aromia moschata</name>
    <dbReference type="NCBI Taxonomy" id="1265417"/>
    <lineage>
        <taxon>Eukaryota</taxon>
        <taxon>Metazoa</taxon>
        <taxon>Ecdysozoa</taxon>
        <taxon>Arthropoda</taxon>
        <taxon>Hexapoda</taxon>
        <taxon>Insecta</taxon>
        <taxon>Pterygota</taxon>
        <taxon>Neoptera</taxon>
        <taxon>Endopterygota</taxon>
        <taxon>Coleoptera</taxon>
        <taxon>Polyphaga</taxon>
        <taxon>Cucujiformia</taxon>
        <taxon>Chrysomeloidea</taxon>
        <taxon>Cerambycidae</taxon>
        <taxon>Cerambycinae</taxon>
        <taxon>Callichromatini</taxon>
        <taxon>Aromia</taxon>
    </lineage>
</organism>
<evidence type="ECO:0000313" key="2">
    <source>
        <dbReference type="EMBL" id="KAJ8936980.1"/>
    </source>
</evidence>
<evidence type="ECO:0000259" key="1">
    <source>
        <dbReference type="Pfam" id="PF08385"/>
    </source>
</evidence>
<dbReference type="EMBL" id="JAPWTK010000698">
    <property type="protein sequence ID" value="KAJ8936980.1"/>
    <property type="molecule type" value="Genomic_DNA"/>
</dbReference>